<dbReference type="PANTHER" id="PTHR46832:SF1">
    <property type="entry name" value="5'-METHYLTHIOADENOSINE_S-ADENOSYLHOMOCYSTEINE NUCLEOSIDASE"/>
    <property type="match status" value="1"/>
</dbReference>
<dbReference type="InterPro" id="IPR035994">
    <property type="entry name" value="Nucleoside_phosphorylase_sf"/>
</dbReference>
<dbReference type="SUPFAM" id="SSF52172">
    <property type="entry name" value="CheY-like"/>
    <property type="match status" value="1"/>
</dbReference>
<dbReference type="GO" id="GO:0008930">
    <property type="term" value="F:methylthioadenosine nucleosidase activity"/>
    <property type="evidence" value="ECO:0007669"/>
    <property type="project" value="TreeGrafter"/>
</dbReference>
<proteinExistence type="predicted"/>
<evidence type="ECO:0000313" key="4">
    <source>
        <dbReference type="Proteomes" id="UP000073434"/>
    </source>
</evidence>
<feature type="modified residue" description="4-aspartylphosphate" evidence="1">
    <location>
        <position position="51"/>
    </location>
</feature>
<feature type="domain" description="Response regulatory" evidence="2">
    <location>
        <begin position="2"/>
        <end position="129"/>
    </location>
</feature>
<evidence type="ECO:0000259" key="2">
    <source>
        <dbReference type="PROSITE" id="PS50110"/>
    </source>
</evidence>
<keyword evidence="1" id="KW-0597">Phosphoprotein</keyword>
<dbReference type="Gene3D" id="3.40.50.1580">
    <property type="entry name" value="Nucleoside phosphorylase domain"/>
    <property type="match status" value="1"/>
</dbReference>
<dbReference type="InterPro" id="IPR001789">
    <property type="entry name" value="Sig_transdc_resp-reg_receiver"/>
</dbReference>
<gene>
    <name evidence="3" type="ORF">ERS132385_01921</name>
</gene>
<dbReference type="Pfam" id="PF01048">
    <property type="entry name" value="PNP_UDP_1"/>
    <property type="match status" value="1"/>
</dbReference>
<sequence length="398" mass="44617">MKVLIVDDNGNKISEIKEVFDQKKWEIQVATGIYDTISFISKDEFDLLILDLVIPKRFGLDNPELKNSIDLLEELQRSTKIVRPKYIVGLTADVEALDQGNPIFSSAFTEIIKFDFSTQEWRENLLAKIKTIEQSTPSYYNKSGYLYDYAIITALNSPEFDAVKQVFVDHNPINVMGDSSIYYEAKLSNGQKLLLATDDKMGMVAMAQFTEKIIQTFRPRNVCMSGIAAGVEGEIGLGDIMVASESWNYESGKIVEEGFRPDYSAIAVKPELQSKIRKITDMPMKLFGIKQSFQGEAPNHDLKIKIGPVASGSAVVGDSAVLEKPKSMTRKLLGLEMEIYGMYFSCMNTSTPKPENFLAVKSVCDFANAEKNDVYQRYAAYTSVGFLKLIIEEGVFNF</sequence>
<dbReference type="GO" id="GO:0005829">
    <property type="term" value="C:cytosol"/>
    <property type="evidence" value="ECO:0007669"/>
    <property type="project" value="TreeGrafter"/>
</dbReference>
<dbReference type="AlphaFoldDB" id="A0A0Z8G3V6"/>
<dbReference type="GO" id="GO:0008782">
    <property type="term" value="F:adenosylhomocysteine nucleosidase activity"/>
    <property type="evidence" value="ECO:0007669"/>
    <property type="project" value="TreeGrafter"/>
</dbReference>
<evidence type="ECO:0000256" key="1">
    <source>
        <dbReference type="PROSITE-ProRule" id="PRU00169"/>
    </source>
</evidence>
<dbReference type="PANTHER" id="PTHR46832">
    <property type="entry name" value="5'-METHYLTHIOADENOSINE/S-ADENOSYLHOMOCYSTEINE NUCLEOSIDASE"/>
    <property type="match status" value="1"/>
</dbReference>
<reference evidence="3 4" key="1">
    <citation type="submission" date="2016-02" db="EMBL/GenBank/DDBJ databases">
        <authorList>
            <consortium name="Pathogen Informatics"/>
        </authorList>
    </citation>
    <scope>NUCLEOTIDE SEQUENCE [LARGE SCALE GENOMIC DNA]</scope>
    <source>
        <strain evidence="3 4">LSS23</strain>
    </source>
</reference>
<dbReference type="Gene3D" id="3.40.50.2300">
    <property type="match status" value="1"/>
</dbReference>
<dbReference type="GO" id="GO:0019284">
    <property type="term" value="P:L-methionine salvage from S-adenosylmethionine"/>
    <property type="evidence" value="ECO:0007669"/>
    <property type="project" value="TreeGrafter"/>
</dbReference>
<dbReference type="RefSeq" id="WP_044688605.1">
    <property type="nucleotide sequence ID" value="NZ_CEEW01000066.1"/>
</dbReference>
<dbReference type="GO" id="GO:0000160">
    <property type="term" value="P:phosphorelay signal transduction system"/>
    <property type="evidence" value="ECO:0007669"/>
    <property type="project" value="InterPro"/>
</dbReference>
<evidence type="ECO:0000313" key="3">
    <source>
        <dbReference type="EMBL" id="CYU91792.1"/>
    </source>
</evidence>
<dbReference type="EMBL" id="FIFW01000024">
    <property type="protein sequence ID" value="CYU91792.1"/>
    <property type="molecule type" value="Genomic_DNA"/>
</dbReference>
<name>A0A0Z8G3V6_STRSU</name>
<dbReference type="Proteomes" id="UP000073434">
    <property type="component" value="Unassembled WGS sequence"/>
</dbReference>
<organism evidence="3 4">
    <name type="scientific">Streptococcus suis</name>
    <dbReference type="NCBI Taxonomy" id="1307"/>
    <lineage>
        <taxon>Bacteria</taxon>
        <taxon>Bacillati</taxon>
        <taxon>Bacillota</taxon>
        <taxon>Bacilli</taxon>
        <taxon>Lactobacillales</taxon>
        <taxon>Streptococcaceae</taxon>
        <taxon>Streptococcus</taxon>
    </lineage>
</organism>
<accession>A0A0Z8G3V6</accession>
<dbReference type="SUPFAM" id="SSF53167">
    <property type="entry name" value="Purine and uridine phosphorylases"/>
    <property type="match status" value="1"/>
</dbReference>
<protein>
    <submittedName>
        <fullName evidence="3">5'-methylthioadenosine/S-adenosylhomocysteine nucleosidase</fullName>
    </submittedName>
</protein>
<dbReference type="PROSITE" id="PS50110">
    <property type="entry name" value="RESPONSE_REGULATORY"/>
    <property type="match status" value="1"/>
</dbReference>
<dbReference type="InterPro" id="IPR011006">
    <property type="entry name" value="CheY-like_superfamily"/>
</dbReference>
<dbReference type="InterPro" id="IPR000845">
    <property type="entry name" value="Nucleoside_phosphorylase_d"/>
</dbReference>
<dbReference type="GO" id="GO:0009116">
    <property type="term" value="P:nucleoside metabolic process"/>
    <property type="evidence" value="ECO:0007669"/>
    <property type="project" value="InterPro"/>
</dbReference>